<dbReference type="InterPro" id="IPR016181">
    <property type="entry name" value="Acyl_CoA_acyltransferase"/>
</dbReference>
<proteinExistence type="predicted"/>
<protein>
    <submittedName>
        <fullName evidence="4">Uncharacterized protein</fullName>
    </submittedName>
</protein>
<evidence type="ECO:0000313" key="5">
    <source>
        <dbReference type="Proteomes" id="UP000178700"/>
    </source>
</evidence>
<dbReference type="Gene3D" id="3.40.630.30">
    <property type="match status" value="1"/>
</dbReference>
<keyword evidence="3" id="KW-0012">Acyltransferase</keyword>
<evidence type="ECO:0000256" key="2">
    <source>
        <dbReference type="ARBA" id="ARBA00022679"/>
    </source>
</evidence>
<organism evidence="4 5">
    <name type="scientific">Candidatus Nomurabacteria bacterium RIFCSPHIGHO2_01_FULL_39_10</name>
    <dbReference type="NCBI Taxonomy" id="1801733"/>
    <lineage>
        <taxon>Bacteria</taxon>
        <taxon>Candidatus Nomuraibacteriota</taxon>
    </lineage>
</organism>
<dbReference type="EMBL" id="MFTJ01000050">
    <property type="protein sequence ID" value="OGI64481.1"/>
    <property type="molecule type" value="Genomic_DNA"/>
</dbReference>
<dbReference type="PANTHER" id="PTHR36449:SF1">
    <property type="entry name" value="ACETYLTRANSFERASE"/>
    <property type="match status" value="1"/>
</dbReference>
<gene>
    <name evidence="4" type="ORF">A2642_01805</name>
</gene>
<comment type="caution">
    <text evidence="4">The sequence shown here is derived from an EMBL/GenBank/DDBJ whole genome shotgun (WGS) entry which is preliminary data.</text>
</comment>
<dbReference type="SUPFAM" id="SSF55729">
    <property type="entry name" value="Acyl-CoA N-acyltransferases (Nat)"/>
    <property type="match status" value="1"/>
</dbReference>
<accession>A0A1F6V3Z1</accession>
<dbReference type="GO" id="GO:0016746">
    <property type="term" value="F:acyltransferase activity"/>
    <property type="evidence" value="ECO:0007669"/>
    <property type="project" value="UniProtKB-KW"/>
</dbReference>
<keyword evidence="2" id="KW-0808">Transferase</keyword>
<evidence type="ECO:0000313" key="4">
    <source>
        <dbReference type="EMBL" id="OGI64481.1"/>
    </source>
</evidence>
<reference evidence="4 5" key="1">
    <citation type="journal article" date="2016" name="Nat. Commun.">
        <title>Thousands of microbial genomes shed light on interconnected biogeochemical processes in an aquifer system.</title>
        <authorList>
            <person name="Anantharaman K."/>
            <person name="Brown C.T."/>
            <person name="Hug L.A."/>
            <person name="Sharon I."/>
            <person name="Castelle C.J."/>
            <person name="Probst A.J."/>
            <person name="Thomas B.C."/>
            <person name="Singh A."/>
            <person name="Wilkins M.J."/>
            <person name="Karaoz U."/>
            <person name="Brodie E.L."/>
            <person name="Williams K.H."/>
            <person name="Hubbard S.S."/>
            <person name="Banfield J.F."/>
        </authorList>
    </citation>
    <scope>NUCLEOTIDE SEQUENCE [LARGE SCALE GENOMIC DNA]</scope>
</reference>
<evidence type="ECO:0000256" key="1">
    <source>
        <dbReference type="ARBA" id="ARBA00022649"/>
    </source>
</evidence>
<dbReference type="Proteomes" id="UP000178700">
    <property type="component" value="Unassembled WGS sequence"/>
</dbReference>
<keyword evidence="1" id="KW-1277">Toxin-antitoxin system</keyword>
<sequence length="174" mass="20643">MIDFSQVKVFRLSKIYDLSDFDCADKDINEFFKQDAFLYQEKKISTTLLFTFNDQVIGFFSTAADSIKLKLSEKEEHDIQHKPISEFPAIKISRIGRDIKYRDQKIGEMILRWAIGYILKCSEMTAVRFVTVDAYPNRVEWYKIFGFVPNLDERYIKKSHHISMRYDLLNKEVN</sequence>
<dbReference type="PANTHER" id="PTHR36449">
    <property type="entry name" value="ACETYLTRANSFERASE-RELATED"/>
    <property type="match status" value="1"/>
</dbReference>
<evidence type="ECO:0000256" key="3">
    <source>
        <dbReference type="ARBA" id="ARBA00023315"/>
    </source>
</evidence>
<dbReference type="AlphaFoldDB" id="A0A1F6V3Z1"/>
<name>A0A1F6V3Z1_9BACT</name>